<feature type="domain" description="Signal recognition particle SRP72 subunit RNA-binding" evidence="2">
    <location>
        <begin position="121"/>
        <end position="159"/>
    </location>
</feature>
<dbReference type="EMBL" id="JANBQF010000916">
    <property type="protein sequence ID" value="KAJ1998601.1"/>
    <property type="molecule type" value="Genomic_DNA"/>
</dbReference>
<evidence type="ECO:0000259" key="2">
    <source>
        <dbReference type="Pfam" id="PF08492"/>
    </source>
</evidence>
<protein>
    <recommendedName>
        <fullName evidence="2">Signal recognition particle SRP72 subunit RNA-binding domain-containing protein</fullName>
    </recommendedName>
</protein>
<dbReference type="Pfam" id="PF08492">
    <property type="entry name" value="SRP72"/>
    <property type="match status" value="1"/>
</dbReference>
<name>A0A9W8B7P5_9FUNG</name>
<sequence>MSKQNADLLLAVGDCLAFAGNEELARECLQLAKAAASEQELDMGALLCAPMLTTFASEGSSPKSTSQLLRGYTWRAQLSRAVPGIPLRFARRFQPTGNSPLKSIAAGKPKAKHVCLQTLNMRRARRQRKLAKCPPKQYAEGRVPDAERWTPLRQRSYYKTRGRGHRQAKLRGGAQGGAVDANSGLGGTGSARIGGKASGTVPSRVSPDVDDGNGSQANDAVTASVSGLDSGGSKSKPKPAKGGRGGKGKRGGR</sequence>
<organism evidence="3 4">
    <name type="scientific">Coemansia thaxteri</name>
    <dbReference type="NCBI Taxonomy" id="2663907"/>
    <lineage>
        <taxon>Eukaryota</taxon>
        <taxon>Fungi</taxon>
        <taxon>Fungi incertae sedis</taxon>
        <taxon>Zoopagomycota</taxon>
        <taxon>Kickxellomycotina</taxon>
        <taxon>Kickxellomycetes</taxon>
        <taxon>Kickxellales</taxon>
        <taxon>Kickxellaceae</taxon>
        <taxon>Coemansia</taxon>
    </lineage>
</organism>
<feature type="region of interest" description="Disordered" evidence="1">
    <location>
        <begin position="126"/>
        <end position="253"/>
    </location>
</feature>
<dbReference type="GO" id="GO:0048500">
    <property type="term" value="C:signal recognition particle"/>
    <property type="evidence" value="ECO:0007669"/>
    <property type="project" value="InterPro"/>
</dbReference>
<dbReference type="OrthoDB" id="5421607at2759"/>
<dbReference type="GO" id="GO:0008312">
    <property type="term" value="F:7S RNA binding"/>
    <property type="evidence" value="ECO:0007669"/>
    <property type="project" value="InterPro"/>
</dbReference>
<keyword evidence="4" id="KW-1185">Reference proteome</keyword>
<dbReference type="GO" id="GO:0006614">
    <property type="term" value="P:SRP-dependent cotranslational protein targeting to membrane"/>
    <property type="evidence" value="ECO:0007669"/>
    <property type="project" value="InterPro"/>
</dbReference>
<evidence type="ECO:0000256" key="1">
    <source>
        <dbReference type="SAM" id="MobiDB-lite"/>
    </source>
</evidence>
<gene>
    <name evidence="3" type="ORF">H4R26_005394</name>
</gene>
<evidence type="ECO:0000313" key="3">
    <source>
        <dbReference type="EMBL" id="KAJ1998601.1"/>
    </source>
</evidence>
<feature type="compositionally biased region" description="Basic residues" evidence="1">
    <location>
        <begin position="235"/>
        <end position="253"/>
    </location>
</feature>
<proteinExistence type="predicted"/>
<evidence type="ECO:0000313" key="4">
    <source>
        <dbReference type="Proteomes" id="UP001150907"/>
    </source>
</evidence>
<feature type="compositionally biased region" description="Polar residues" evidence="1">
    <location>
        <begin position="213"/>
        <end position="227"/>
    </location>
</feature>
<comment type="caution">
    <text evidence="3">The sequence shown here is derived from an EMBL/GenBank/DDBJ whole genome shotgun (WGS) entry which is preliminary data.</text>
</comment>
<dbReference type="InterPro" id="IPR013699">
    <property type="entry name" value="Signal_recog_part_SRP72_RNA-bd"/>
</dbReference>
<accession>A0A9W8B7P5</accession>
<dbReference type="AlphaFoldDB" id="A0A9W8B7P5"/>
<reference evidence="3" key="1">
    <citation type="submission" date="2022-07" db="EMBL/GenBank/DDBJ databases">
        <title>Phylogenomic reconstructions and comparative analyses of Kickxellomycotina fungi.</title>
        <authorList>
            <person name="Reynolds N.K."/>
            <person name="Stajich J.E."/>
            <person name="Barry K."/>
            <person name="Grigoriev I.V."/>
            <person name="Crous P."/>
            <person name="Smith M.E."/>
        </authorList>
    </citation>
    <scope>NUCLEOTIDE SEQUENCE</scope>
    <source>
        <strain evidence="3">IMI 214461</strain>
    </source>
</reference>
<dbReference type="Proteomes" id="UP001150907">
    <property type="component" value="Unassembled WGS sequence"/>
</dbReference>
<feature type="compositionally biased region" description="Basic residues" evidence="1">
    <location>
        <begin position="156"/>
        <end position="169"/>
    </location>
</feature>